<sequence>MKKLKKTNKIYIGLIALITFVLSGCSLQTDYDYKGQTLDPHVNKTAWEYFQSRPDVFSVFTEAITYAGMEDYYKQTDVKYTFLALNNTAMNLFITNTNPAAVSVTQLDQTVVKQMLQYHIVKGEYSAYKQLPVEPMFVLTLLPGEPGLMTLLVRKSPWQDDAGKIFVNDTGSNGTSPSRSAVTSNILPTNGVIHVFANYCYYKP</sequence>
<evidence type="ECO:0000259" key="1">
    <source>
        <dbReference type="Pfam" id="PF02469"/>
    </source>
</evidence>
<proteinExistence type="predicted"/>
<accession>A0ABW4ICY8</accession>
<dbReference type="SUPFAM" id="SSF82153">
    <property type="entry name" value="FAS1 domain"/>
    <property type="match status" value="1"/>
</dbReference>
<reference evidence="3" key="1">
    <citation type="journal article" date="2019" name="Int. J. Syst. Evol. Microbiol.">
        <title>The Global Catalogue of Microorganisms (GCM) 10K type strain sequencing project: providing services to taxonomists for standard genome sequencing and annotation.</title>
        <authorList>
            <consortium name="The Broad Institute Genomics Platform"/>
            <consortium name="The Broad Institute Genome Sequencing Center for Infectious Disease"/>
            <person name="Wu L."/>
            <person name="Ma J."/>
        </authorList>
    </citation>
    <scope>NUCLEOTIDE SEQUENCE [LARGE SCALE GENOMIC DNA]</scope>
    <source>
        <strain evidence="3">CCUG 53762</strain>
    </source>
</reference>
<dbReference type="EMBL" id="JBHUDG010000012">
    <property type="protein sequence ID" value="MFD1629854.1"/>
    <property type="molecule type" value="Genomic_DNA"/>
</dbReference>
<feature type="domain" description="FAS1" evidence="1">
    <location>
        <begin position="57"/>
        <end position="196"/>
    </location>
</feature>
<comment type="caution">
    <text evidence="2">The sequence shown here is derived from an EMBL/GenBank/DDBJ whole genome shotgun (WGS) entry which is preliminary data.</text>
</comment>
<gene>
    <name evidence="2" type="ORF">ACFSAH_08200</name>
</gene>
<dbReference type="InterPro" id="IPR000782">
    <property type="entry name" value="FAS1_domain"/>
</dbReference>
<dbReference type="Proteomes" id="UP001597118">
    <property type="component" value="Unassembled WGS sequence"/>
</dbReference>
<name>A0ABW4ICY8_9SPHI</name>
<evidence type="ECO:0000313" key="2">
    <source>
        <dbReference type="EMBL" id="MFD1629854.1"/>
    </source>
</evidence>
<dbReference type="Gene3D" id="2.30.180.10">
    <property type="entry name" value="FAS1 domain"/>
    <property type="match status" value="1"/>
</dbReference>
<dbReference type="PROSITE" id="PS51257">
    <property type="entry name" value="PROKAR_LIPOPROTEIN"/>
    <property type="match status" value="1"/>
</dbReference>
<dbReference type="InterPro" id="IPR036378">
    <property type="entry name" value="FAS1_dom_sf"/>
</dbReference>
<organism evidence="2 3">
    <name type="scientific">Pseudopedobacter beijingensis</name>
    <dbReference type="NCBI Taxonomy" id="1207056"/>
    <lineage>
        <taxon>Bacteria</taxon>
        <taxon>Pseudomonadati</taxon>
        <taxon>Bacteroidota</taxon>
        <taxon>Sphingobacteriia</taxon>
        <taxon>Sphingobacteriales</taxon>
        <taxon>Sphingobacteriaceae</taxon>
        <taxon>Pseudopedobacter</taxon>
    </lineage>
</organism>
<protein>
    <submittedName>
        <fullName evidence="2">Fasciclin domain-containing protein</fullName>
    </submittedName>
</protein>
<keyword evidence="3" id="KW-1185">Reference proteome</keyword>
<dbReference type="RefSeq" id="WP_379662232.1">
    <property type="nucleotide sequence ID" value="NZ_JBHUDG010000012.1"/>
</dbReference>
<dbReference type="Pfam" id="PF02469">
    <property type="entry name" value="Fasciclin"/>
    <property type="match status" value="1"/>
</dbReference>
<evidence type="ECO:0000313" key="3">
    <source>
        <dbReference type="Proteomes" id="UP001597118"/>
    </source>
</evidence>